<accession>A0A9E7C0I8</accession>
<dbReference type="KEGG" id="sbae:DSM104329_02825"/>
<dbReference type="EMBL" id="CP087164">
    <property type="protein sequence ID" value="UGS36421.1"/>
    <property type="molecule type" value="Genomic_DNA"/>
</dbReference>
<organism evidence="1 2">
    <name type="scientific">Capillimicrobium parvum</name>
    <dbReference type="NCBI Taxonomy" id="2884022"/>
    <lineage>
        <taxon>Bacteria</taxon>
        <taxon>Bacillati</taxon>
        <taxon>Actinomycetota</taxon>
        <taxon>Thermoleophilia</taxon>
        <taxon>Solirubrobacterales</taxon>
        <taxon>Capillimicrobiaceae</taxon>
        <taxon>Capillimicrobium</taxon>
    </lineage>
</organism>
<sequence>MSAGLTAAEFRPIGVGGFGDGGNAYAHTMAWFGGRLFVGATRHNLALLRMHNPPPLDPWPVPVPPDVYDLDLRGRILSLDPASGAARWALVAPMVDGRDGRPVPRDIGYRGMTVVPATDGRPDALYVTTWSPARSQRPPLLLRTHDGERFEPVGTVGADAGISTFRALAAAGDRLFCAPTGRRQGRANVAAGATVLESRGLGAGPWRPAAPPGFGDPTNATVFELTVFAGELWAGTLNPVHGLELWRAPLTDDGLSWTRVLVDGAYRGNLNEIAVSLCPFRGALYVGTGIQGGGLDRAHDVGPAAAELLRVHPDGSFELVMGERRRTPVGLRAPLSGMGPGFDDPFNGYLWRMAEHDGCLYASTYNWSVLAPYLPLDRAPAELGAALGGRDLRTVAARSPGGFQLWRTADGVRWEPVTRDGFGNPYNFGARSLVSTPHGLFVGTANPFGPHIAVHDDRRWAYRANPRGGCEVWLGRA</sequence>
<evidence type="ECO:0000313" key="2">
    <source>
        <dbReference type="Proteomes" id="UP001162834"/>
    </source>
</evidence>
<dbReference type="AlphaFoldDB" id="A0A9E7C0I8"/>
<evidence type="ECO:0000313" key="1">
    <source>
        <dbReference type="EMBL" id="UGS36421.1"/>
    </source>
</evidence>
<name>A0A9E7C0I8_9ACTN</name>
<keyword evidence="2" id="KW-1185">Reference proteome</keyword>
<dbReference type="RefSeq" id="WP_259316092.1">
    <property type="nucleotide sequence ID" value="NZ_CP087164.1"/>
</dbReference>
<dbReference type="Proteomes" id="UP001162834">
    <property type="component" value="Chromosome"/>
</dbReference>
<proteinExistence type="predicted"/>
<protein>
    <submittedName>
        <fullName evidence="1">Uncharacterized protein</fullName>
    </submittedName>
</protein>
<reference evidence="1" key="1">
    <citation type="journal article" date="2022" name="Int. J. Syst. Evol. Microbiol.">
        <title>Pseudomonas aegrilactucae sp. nov. and Pseudomonas morbosilactucae sp. nov., pathogens causing bacterial rot of lettuce in Japan.</title>
        <authorList>
            <person name="Sawada H."/>
            <person name="Fujikawa T."/>
            <person name="Satou M."/>
        </authorList>
    </citation>
    <scope>NUCLEOTIDE SEQUENCE</scope>
    <source>
        <strain evidence="1">0166_1</strain>
    </source>
</reference>
<gene>
    <name evidence="1" type="ORF">DSM104329_02825</name>
</gene>